<dbReference type="EMBL" id="CABFNB010000092">
    <property type="protein sequence ID" value="VTZ61249.1"/>
    <property type="molecule type" value="Genomic_DNA"/>
</dbReference>
<dbReference type="AlphaFoldDB" id="A0A508WWT8"/>
<feature type="region of interest" description="Disordered" evidence="1">
    <location>
        <begin position="47"/>
        <end position="70"/>
    </location>
</feature>
<accession>A0A508WWT8</accession>
<gene>
    <name evidence="2" type="ORF">EMEDMD4_270025</name>
</gene>
<evidence type="ECO:0000313" key="3">
    <source>
        <dbReference type="Proteomes" id="UP000507954"/>
    </source>
</evidence>
<name>A0A508WWT8_9HYPH</name>
<proteinExistence type="predicted"/>
<dbReference type="Proteomes" id="UP000507954">
    <property type="component" value="Unassembled WGS sequence"/>
</dbReference>
<evidence type="ECO:0000256" key="1">
    <source>
        <dbReference type="SAM" id="MobiDB-lite"/>
    </source>
</evidence>
<protein>
    <submittedName>
        <fullName evidence="2">Uncharacterized protein</fullName>
    </submittedName>
</protein>
<organism evidence="2 3">
    <name type="scientific">Sinorhizobium medicae</name>
    <dbReference type="NCBI Taxonomy" id="110321"/>
    <lineage>
        <taxon>Bacteria</taxon>
        <taxon>Pseudomonadati</taxon>
        <taxon>Pseudomonadota</taxon>
        <taxon>Alphaproteobacteria</taxon>
        <taxon>Hyphomicrobiales</taxon>
        <taxon>Rhizobiaceae</taxon>
        <taxon>Sinorhizobium/Ensifer group</taxon>
        <taxon>Sinorhizobium</taxon>
    </lineage>
</organism>
<reference evidence="2 3" key="1">
    <citation type="submission" date="2019-06" db="EMBL/GenBank/DDBJ databases">
        <authorList>
            <person name="Le Quere A."/>
            <person name="Colella S."/>
        </authorList>
    </citation>
    <scope>NUCLEOTIDE SEQUENCE [LARGE SCALE GENOMIC DNA]</scope>
    <source>
        <strain evidence="2">EmedicaeMD41</strain>
    </source>
</reference>
<evidence type="ECO:0000313" key="2">
    <source>
        <dbReference type="EMBL" id="VTZ61249.1"/>
    </source>
</evidence>
<sequence length="70" mass="7940">MEDLSHPWIPVSCARAFYQLKSLMQKGFCTLGNANYRQSRKTHLAFTSRQHGNATDHQKRGTPCAKEVSC</sequence>